<reference evidence="7" key="1">
    <citation type="submission" date="2020-05" db="UniProtKB">
        <authorList>
            <consortium name="EnsemblMetazoa"/>
        </authorList>
    </citation>
    <scope>IDENTIFICATION</scope>
    <source>
        <strain evidence="7">Jacobina</strain>
    </source>
</reference>
<evidence type="ECO:0000313" key="8">
    <source>
        <dbReference type="Proteomes" id="UP000092461"/>
    </source>
</evidence>
<keyword evidence="5 6" id="KW-0472">Membrane</keyword>
<dbReference type="EnsemblMetazoa" id="LLOJ010861-RA">
    <property type="protein sequence ID" value="LLOJ010861-PA"/>
    <property type="gene ID" value="LLOJ010861"/>
</dbReference>
<dbReference type="EMBL" id="AJWK01009584">
    <property type="status" value="NOT_ANNOTATED_CDS"/>
    <property type="molecule type" value="Genomic_DNA"/>
</dbReference>
<evidence type="ECO:0000256" key="2">
    <source>
        <dbReference type="ARBA" id="ARBA00022475"/>
    </source>
</evidence>
<feature type="transmembrane region" description="Helical" evidence="6">
    <location>
        <begin position="261"/>
        <end position="285"/>
    </location>
</feature>
<dbReference type="GO" id="GO:0050909">
    <property type="term" value="P:sensory perception of taste"/>
    <property type="evidence" value="ECO:0007669"/>
    <property type="project" value="InterPro"/>
</dbReference>
<proteinExistence type="inferred from homology"/>
<feature type="transmembrane region" description="Helical" evidence="6">
    <location>
        <begin position="162"/>
        <end position="187"/>
    </location>
</feature>
<evidence type="ECO:0000313" key="7">
    <source>
        <dbReference type="EnsemblMetazoa" id="LLOJ010861-PA"/>
    </source>
</evidence>
<dbReference type="Pfam" id="PF08395">
    <property type="entry name" value="7tm_7"/>
    <property type="match status" value="1"/>
</dbReference>
<dbReference type="GO" id="GO:0007165">
    <property type="term" value="P:signal transduction"/>
    <property type="evidence" value="ECO:0007669"/>
    <property type="project" value="UniProtKB-KW"/>
</dbReference>
<evidence type="ECO:0000256" key="1">
    <source>
        <dbReference type="ARBA" id="ARBA00004651"/>
    </source>
</evidence>
<keyword evidence="2 6" id="KW-1003">Cell membrane</keyword>
<name>A0A3F2ZD91_LUTLO</name>
<dbReference type="GO" id="GO:0005886">
    <property type="term" value="C:plasma membrane"/>
    <property type="evidence" value="ECO:0007669"/>
    <property type="project" value="UniProtKB-SubCell"/>
</dbReference>
<evidence type="ECO:0000256" key="6">
    <source>
        <dbReference type="RuleBase" id="RU363108"/>
    </source>
</evidence>
<feature type="transmembrane region" description="Helical" evidence="6">
    <location>
        <begin position="62"/>
        <end position="84"/>
    </location>
</feature>
<comment type="function">
    <text evidence="6">Gustatory receptor which mediates acceptance or avoidance behavior, depending on its substrates.</text>
</comment>
<dbReference type="InterPro" id="IPR013604">
    <property type="entry name" value="7TM_chemorcpt"/>
</dbReference>
<dbReference type="AlphaFoldDB" id="A0A3F2ZD91"/>
<evidence type="ECO:0000256" key="5">
    <source>
        <dbReference type="ARBA" id="ARBA00023136"/>
    </source>
</evidence>
<evidence type="ECO:0000256" key="4">
    <source>
        <dbReference type="ARBA" id="ARBA00022989"/>
    </source>
</evidence>
<keyword evidence="4 6" id="KW-1133">Transmembrane helix</keyword>
<feature type="transmembrane region" description="Helical" evidence="6">
    <location>
        <begin position="337"/>
        <end position="359"/>
    </location>
</feature>
<comment type="similarity">
    <text evidence="6">Belongs to the insect chemoreceptor superfamily. Gustatory receptor (GR) family.</text>
</comment>
<dbReference type="Proteomes" id="UP000092461">
    <property type="component" value="Unassembled WGS sequence"/>
</dbReference>
<evidence type="ECO:0000256" key="3">
    <source>
        <dbReference type="ARBA" id="ARBA00022692"/>
    </source>
</evidence>
<protein>
    <recommendedName>
        <fullName evidence="6">Gustatory receptor</fullName>
    </recommendedName>
</protein>
<feature type="transmembrane region" description="Helical" evidence="6">
    <location>
        <begin position="31"/>
        <end position="50"/>
    </location>
</feature>
<keyword evidence="8" id="KW-1185">Reference proteome</keyword>
<keyword evidence="6" id="KW-0807">Transducer</keyword>
<keyword evidence="6" id="KW-0675">Receptor</keyword>
<dbReference type="VEuPathDB" id="VectorBase:LLOJ010861"/>
<accession>A0A3F2ZD91</accession>
<organism evidence="7 8">
    <name type="scientific">Lutzomyia longipalpis</name>
    <name type="common">Sand fly</name>
    <dbReference type="NCBI Taxonomy" id="7200"/>
    <lineage>
        <taxon>Eukaryota</taxon>
        <taxon>Metazoa</taxon>
        <taxon>Ecdysozoa</taxon>
        <taxon>Arthropoda</taxon>
        <taxon>Hexapoda</taxon>
        <taxon>Insecta</taxon>
        <taxon>Pterygota</taxon>
        <taxon>Neoptera</taxon>
        <taxon>Endopterygota</taxon>
        <taxon>Diptera</taxon>
        <taxon>Nematocera</taxon>
        <taxon>Psychodoidea</taxon>
        <taxon>Psychodidae</taxon>
        <taxon>Lutzomyia</taxon>
        <taxon>Lutzomyia</taxon>
    </lineage>
</organism>
<feature type="transmembrane region" description="Helical" evidence="6">
    <location>
        <begin position="129"/>
        <end position="150"/>
    </location>
</feature>
<comment type="subcellular location">
    <subcellularLocation>
        <location evidence="1 6">Cell membrane</location>
        <topology evidence="1 6">Multi-pass membrane protein</topology>
    </subcellularLocation>
</comment>
<sequence>MLFKNYLQWHLNVQKLILLPNYCLPKGKFRTVVFCVRILWLVWVNISSIYDLQFASYFIRNYIDVGVVGNILGIIDVIFFRLGILTLDIIAISKNHCHVEFIEEVHRFEEDMDSHIDAVKIYRNFIKRYFDIFLIVMWVVFCNLAFMFFRLTNDPNINIITWYIRVIIEECIQCFVIFYIIAFIDLISQYMTILIKNFENSSEEINLEKLYLIEKIYNLLKTLEKLFVHMIVYFLLYHSCAATFTIYYILRRHLGHHFTIFRIYLATFALIALIRSAYYAFSFAFRCNKIHEKMEKLTRIVANVDFITTSHTIRLAIKQICMGRLHERSKITAWGFYSIDLTVFTQVSASIVTFILIIIQFKQLEDQQKGTI</sequence>
<feature type="transmembrane region" description="Helical" evidence="6">
    <location>
        <begin position="226"/>
        <end position="249"/>
    </location>
</feature>
<keyword evidence="3 6" id="KW-0812">Transmembrane</keyword>